<evidence type="ECO:0000313" key="2">
    <source>
        <dbReference type="EnsemblPlants" id="Bo6g118910.1"/>
    </source>
</evidence>
<name>A0A0D3D0P6_BRAOL</name>
<dbReference type="Gramene" id="Bo6g118910.1">
    <property type="protein sequence ID" value="Bo6g118910.1"/>
    <property type="gene ID" value="Bo6g118910"/>
</dbReference>
<dbReference type="eggNOG" id="ENOG502QW3A">
    <property type="taxonomic scope" value="Eukaryota"/>
</dbReference>
<sequence length="194" mass="21764">MARHHLNHDPFSDPSSRVSIFTRLATTTDPDHGVSPKYPGFVPGSNPGQYDEHMNRGAGIYAVHVHQFGGHVAGLSLKLSHPSHLQCSHLNIFLILKLAAVIFLFNQDGYRQQRCLVIFATIIYLYQSGSLAPFIRWLSQGMHRAPVPPPQPRAHRPTARGDNDPICNLRSFSFRDDGVNTGIKVFDLLDLYQR</sequence>
<accession>A0A0D3D0P6</accession>
<protein>
    <submittedName>
        <fullName evidence="2">Uncharacterized protein</fullName>
    </submittedName>
</protein>
<evidence type="ECO:0000256" key="1">
    <source>
        <dbReference type="SAM" id="Phobius"/>
    </source>
</evidence>
<feature type="transmembrane region" description="Helical" evidence="1">
    <location>
        <begin position="117"/>
        <end position="135"/>
    </location>
</feature>
<dbReference type="STRING" id="109376.A0A0D3D0P6"/>
<keyword evidence="3" id="KW-1185">Reference proteome</keyword>
<dbReference type="AlphaFoldDB" id="A0A0D3D0P6"/>
<dbReference type="PANTHER" id="PTHR36787">
    <property type="entry name" value="TRANSMEMBRANE PROTEIN"/>
    <property type="match status" value="1"/>
</dbReference>
<dbReference type="HOGENOM" id="CLU_1404242_0_0_1"/>
<proteinExistence type="predicted"/>
<keyword evidence="1" id="KW-1133">Transmembrane helix</keyword>
<reference evidence="2" key="2">
    <citation type="submission" date="2015-03" db="UniProtKB">
        <authorList>
            <consortium name="EnsemblPlants"/>
        </authorList>
    </citation>
    <scope>IDENTIFICATION</scope>
</reference>
<dbReference type="Proteomes" id="UP000032141">
    <property type="component" value="Chromosome C6"/>
</dbReference>
<organism evidence="2 3">
    <name type="scientific">Brassica oleracea var. oleracea</name>
    <dbReference type="NCBI Taxonomy" id="109376"/>
    <lineage>
        <taxon>Eukaryota</taxon>
        <taxon>Viridiplantae</taxon>
        <taxon>Streptophyta</taxon>
        <taxon>Embryophyta</taxon>
        <taxon>Tracheophyta</taxon>
        <taxon>Spermatophyta</taxon>
        <taxon>Magnoliopsida</taxon>
        <taxon>eudicotyledons</taxon>
        <taxon>Gunneridae</taxon>
        <taxon>Pentapetalae</taxon>
        <taxon>rosids</taxon>
        <taxon>malvids</taxon>
        <taxon>Brassicales</taxon>
        <taxon>Brassicaceae</taxon>
        <taxon>Brassiceae</taxon>
        <taxon>Brassica</taxon>
    </lineage>
</organism>
<keyword evidence="1" id="KW-0812">Transmembrane</keyword>
<keyword evidence="1" id="KW-0472">Membrane</keyword>
<reference evidence="2 3" key="1">
    <citation type="journal article" date="2014" name="Genome Biol.">
        <title>Transcriptome and methylome profiling reveals relics of genome dominance in the mesopolyploid Brassica oleracea.</title>
        <authorList>
            <person name="Parkin I.A."/>
            <person name="Koh C."/>
            <person name="Tang H."/>
            <person name="Robinson S.J."/>
            <person name="Kagale S."/>
            <person name="Clarke W.E."/>
            <person name="Town C.D."/>
            <person name="Nixon J."/>
            <person name="Krishnakumar V."/>
            <person name="Bidwell S.L."/>
            <person name="Denoeud F."/>
            <person name="Belcram H."/>
            <person name="Links M.G."/>
            <person name="Just J."/>
            <person name="Clarke C."/>
            <person name="Bender T."/>
            <person name="Huebert T."/>
            <person name="Mason A.S."/>
            <person name="Pires J.C."/>
            <person name="Barker G."/>
            <person name="Moore J."/>
            <person name="Walley P.G."/>
            <person name="Manoli S."/>
            <person name="Batley J."/>
            <person name="Edwards D."/>
            <person name="Nelson M.N."/>
            <person name="Wang X."/>
            <person name="Paterson A.H."/>
            <person name="King G."/>
            <person name="Bancroft I."/>
            <person name="Chalhoub B."/>
            <person name="Sharpe A.G."/>
        </authorList>
    </citation>
    <scope>NUCLEOTIDE SEQUENCE</scope>
    <source>
        <strain evidence="2 3">cv. TO1000</strain>
    </source>
</reference>
<evidence type="ECO:0000313" key="3">
    <source>
        <dbReference type="Proteomes" id="UP000032141"/>
    </source>
</evidence>
<dbReference type="EnsemblPlants" id="Bo6g118910.1">
    <property type="protein sequence ID" value="Bo6g118910.1"/>
    <property type="gene ID" value="Bo6g118910"/>
</dbReference>